<dbReference type="OrthoDB" id="201621at2759"/>
<dbReference type="FunCoup" id="W4KFS6">
    <property type="interactions" value="261"/>
</dbReference>
<dbReference type="UniPathway" id="UPA00537">
    <property type="reaction ID" value="UER00595"/>
</dbReference>
<dbReference type="PANTHER" id="PTHR12561:SF3">
    <property type="entry name" value="LIPOYLTRANSFERASE 1, MITOCHONDRIAL"/>
    <property type="match status" value="1"/>
</dbReference>
<evidence type="ECO:0000256" key="3">
    <source>
        <dbReference type="ARBA" id="ARBA00008242"/>
    </source>
</evidence>
<dbReference type="Proteomes" id="UP000030671">
    <property type="component" value="Unassembled WGS sequence"/>
</dbReference>
<accession>W4KFS6</accession>
<proteinExistence type="inferred from homology"/>
<dbReference type="eggNOG" id="KOG3159">
    <property type="taxonomic scope" value="Eukaryota"/>
</dbReference>
<feature type="domain" description="BPL/LPL catalytic" evidence="5">
    <location>
        <begin position="55"/>
        <end position="255"/>
    </location>
</feature>
<comment type="pathway">
    <text evidence="2">Protein modification; protein lipoylation via exogenous pathway; protein N(6)-(lipoyl)lysine from lipoate: step 2/2.</text>
</comment>
<evidence type="ECO:0000256" key="2">
    <source>
        <dbReference type="ARBA" id="ARBA00005085"/>
    </source>
</evidence>
<dbReference type="Gene3D" id="3.30.390.50">
    <property type="entry name" value="CO dehydrogenase flavoprotein, C-terminal domain"/>
    <property type="match status" value="1"/>
</dbReference>
<dbReference type="GeneID" id="20670115"/>
<dbReference type="KEGG" id="hir:HETIRDRAFT_314337"/>
<dbReference type="SUPFAM" id="SSF55681">
    <property type="entry name" value="Class II aaRS and biotin synthetases"/>
    <property type="match status" value="1"/>
</dbReference>
<dbReference type="GO" id="GO:0009249">
    <property type="term" value="P:protein lipoylation"/>
    <property type="evidence" value="ECO:0007669"/>
    <property type="project" value="InterPro"/>
</dbReference>
<comment type="function">
    <text evidence="1">Catalyzes both the ATP-dependent activation of exogenously supplied lipoate to lipoyl-AMP and the transfer of the activated lipoyl onto the lipoyl domains of lipoate-dependent enzymes.</text>
</comment>
<dbReference type="PROSITE" id="PS51733">
    <property type="entry name" value="BPL_LPL_CATALYTIC"/>
    <property type="match status" value="1"/>
</dbReference>
<evidence type="ECO:0000313" key="7">
    <source>
        <dbReference type="Proteomes" id="UP000030671"/>
    </source>
</evidence>
<dbReference type="CDD" id="cd16443">
    <property type="entry name" value="LplA"/>
    <property type="match status" value="1"/>
</dbReference>
<dbReference type="PANTHER" id="PTHR12561">
    <property type="entry name" value="LIPOATE-PROTEIN LIGASE"/>
    <property type="match status" value="1"/>
</dbReference>
<evidence type="ECO:0000313" key="6">
    <source>
        <dbReference type="EMBL" id="ETW84165.1"/>
    </source>
</evidence>
<protein>
    <recommendedName>
        <fullName evidence="4">Putative lipoate-protein ligase A</fullName>
    </recommendedName>
</protein>
<sequence>MTIRPSRNFRYACTSRVFATSQTRSLSSHHSIYVSNSVNPCFNLTLEDWLFKHKSHKEPLLLLYRDDPCVVIGRNQNPWKEVNFPALQRADIPFIRRRSGGGTVYHDSGNTNFSIHLPRSQFDRNSTGQVVLRAVRALGIDARLNDRNDLCVGPYKISDFYYTSSYCQHDCLYVSGSAYKIVKDRAYHHGTMLISSQLNTLGDVLHSTKTSMATKGVASVRSPVRNLNEFRPDISHEDFVDALTRAFREHYGVDKPVCIMTGDTNDMNVDEIRSGMAELLSWDWAFGQTPEFTYSIRGQFAWGNVAAEIRSKHGVILSCTLTPDDTTLSKNLDKLGVVLEGQKYGSVCSDLLGSAEQRLRDVAVWLEREMRS</sequence>
<dbReference type="HOGENOM" id="CLU_022986_3_1_1"/>
<dbReference type="EMBL" id="KI925456">
    <property type="protein sequence ID" value="ETW84165.1"/>
    <property type="molecule type" value="Genomic_DNA"/>
</dbReference>
<dbReference type="Gene3D" id="3.30.930.10">
    <property type="entry name" value="Bira Bifunctional Protein, Domain 2"/>
    <property type="match status" value="1"/>
</dbReference>
<dbReference type="NCBIfam" id="TIGR00545">
    <property type="entry name" value="lipoyltrans"/>
    <property type="match status" value="1"/>
</dbReference>
<organism evidence="6 7">
    <name type="scientific">Heterobasidion irregulare (strain TC 32-1)</name>
    <dbReference type="NCBI Taxonomy" id="747525"/>
    <lineage>
        <taxon>Eukaryota</taxon>
        <taxon>Fungi</taxon>
        <taxon>Dikarya</taxon>
        <taxon>Basidiomycota</taxon>
        <taxon>Agaricomycotina</taxon>
        <taxon>Agaricomycetes</taxon>
        <taxon>Russulales</taxon>
        <taxon>Bondarzewiaceae</taxon>
        <taxon>Heterobasidion</taxon>
        <taxon>Heterobasidion annosum species complex</taxon>
    </lineage>
</organism>
<dbReference type="RefSeq" id="XP_009543866.1">
    <property type="nucleotide sequence ID" value="XM_009545571.1"/>
</dbReference>
<comment type="similarity">
    <text evidence="3">Belongs to the LplA family.</text>
</comment>
<dbReference type="InterPro" id="IPR004143">
    <property type="entry name" value="BPL_LPL_catalytic"/>
</dbReference>
<dbReference type="InParanoid" id="W4KFS6"/>
<dbReference type="Pfam" id="PF21948">
    <property type="entry name" value="LplA-B_cat"/>
    <property type="match status" value="1"/>
</dbReference>
<dbReference type="InterPro" id="IPR004562">
    <property type="entry name" value="LipoylTrfase_LipoateP_Ligase"/>
</dbReference>
<gene>
    <name evidence="6" type="ORF">HETIRDRAFT_314337</name>
</gene>
<dbReference type="InterPro" id="IPR045864">
    <property type="entry name" value="aa-tRNA-synth_II/BPL/LPL"/>
</dbReference>
<evidence type="ECO:0000256" key="4">
    <source>
        <dbReference type="ARBA" id="ARBA00015925"/>
    </source>
</evidence>
<evidence type="ECO:0000256" key="1">
    <source>
        <dbReference type="ARBA" id="ARBA00003253"/>
    </source>
</evidence>
<dbReference type="GO" id="GO:0017118">
    <property type="term" value="F:lipoyltransferase activity"/>
    <property type="evidence" value="ECO:0007669"/>
    <property type="project" value="TreeGrafter"/>
</dbReference>
<dbReference type="SUPFAM" id="SSF82649">
    <property type="entry name" value="SufE/NifU"/>
    <property type="match status" value="1"/>
</dbReference>
<keyword evidence="7" id="KW-1185">Reference proteome</keyword>
<dbReference type="STRING" id="747525.W4KFS6"/>
<name>W4KFS6_HETIT</name>
<reference evidence="6 7" key="1">
    <citation type="journal article" date="2012" name="New Phytol.">
        <title>Insight into trade-off between wood decay and parasitism from the genome of a fungal forest pathogen.</title>
        <authorList>
            <person name="Olson A."/>
            <person name="Aerts A."/>
            <person name="Asiegbu F."/>
            <person name="Belbahri L."/>
            <person name="Bouzid O."/>
            <person name="Broberg A."/>
            <person name="Canback B."/>
            <person name="Coutinho P.M."/>
            <person name="Cullen D."/>
            <person name="Dalman K."/>
            <person name="Deflorio G."/>
            <person name="van Diepen L.T."/>
            <person name="Dunand C."/>
            <person name="Duplessis S."/>
            <person name="Durling M."/>
            <person name="Gonthier P."/>
            <person name="Grimwood J."/>
            <person name="Fossdal C.G."/>
            <person name="Hansson D."/>
            <person name="Henrissat B."/>
            <person name="Hietala A."/>
            <person name="Himmelstrand K."/>
            <person name="Hoffmeister D."/>
            <person name="Hogberg N."/>
            <person name="James T.Y."/>
            <person name="Karlsson M."/>
            <person name="Kohler A."/>
            <person name="Kues U."/>
            <person name="Lee Y.H."/>
            <person name="Lin Y.C."/>
            <person name="Lind M."/>
            <person name="Lindquist E."/>
            <person name="Lombard V."/>
            <person name="Lucas S."/>
            <person name="Lunden K."/>
            <person name="Morin E."/>
            <person name="Murat C."/>
            <person name="Park J."/>
            <person name="Raffaello T."/>
            <person name="Rouze P."/>
            <person name="Salamov A."/>
            <person name="Schmutz J."/>
            <person name="Solheim H."/>
            <person name="Stahlberg J."/>
            <person name="Velez H."/>
            <person name="de Vries R.P."/>
            <person name="Wiebenga A."/>
            <person name="Woodward S."/>
            <person name="Yakovlev I."/>
            <person name="Garbelotto M."/>
            <person name="Martin F."/>
            <person name="Grigoriev I.V."/>
            <person name="Stenlid J."/>
        </authorList>
    </citation>
    <scope>NUCLEOTIDE SEQUENCE [LARGE SCALE GENOMIC DNA]</scope>
    <source>
        <strain evidence="6 7">TC 32-1</strain>
    </source>
</reference>
<dbReference type="GO" id="GO:0005739">
    <property type="term" value="C:mitochondrion"/>
    <property type="evidence" value="ECO:0007669"/>
    <property type="project" value="TreeGrafter"/>
</dbReference>
<dbReference type="AlphaFoldDB" id="W4KFS6"/>
<evidence type="ECO:0000259" key="5">
    <source>
        <dbReference type="PROSITE" id="PS51733"/>
    </source>
</evidence>